<keyword evidence="4 6" id="KW-0472">Membrane</keyword>
<comment type="subcellular location">
    <subcellularLocation>
        <location evidence="1">Membrane</location>
        <topology evidence="1">Multi-pass membrane protein</topology>
    </subcellularLocation>
</comment>
<feature type="transmembrane region" description="Helical" evidence="6">
    <location>
        <begin position="480"/>
        <end position="500"/>
    </location>
</feature>
<dbReference type="SUPFAM" id="SSF103473">
    <property type="entry name" value="MFS general substrate transporter"/>
    <property type="match status" value="1"/>
</dbReference>
<keyword evidence="2 6" id="KW-0812">Transmembrane</keyword>
<dbReference type="PROSITE" id="PS50850">
    <property type="entry name" value="MFS"/>
    <property type="match status" value="1"/>
</dbReference>
<feature type="transmembrane region" description="Helical" evidence="6">
    <location>
        <begin position="451"/>
        <end position="468"/>
    </location>
</feature>
<evidence type="ECO:0000256" key="3">
    <source>
        <dbReference type="ARBA" id="ARBA00022989"/>
    </source>
</evidence>
<feature type="transmembrane region" description="Helical" evidence="6">
    <location>
        <begin position="243"/>
        <end position="262"/>
    </location>
</feature>
<dbReference type="GO" id="GO:0016020">
    <property type="term" value="C:membrane"/>
    <property type="evidence" value="ECO:0007669"/>
    <property type="project" value="UniProtKB-SubCell"/>
</dbReference>
<feature type="transmembrane region" description="Helical" evidence="6">
    <location>
        <begin position="391"/>
        <end position="414"/>
    </location>
</feature>
<evidence type="ECO:0000313" key="8">
    <source>
        <dbReference type="EMBL" id="KAL0276169.1"/>
    </source>
</evidence>
<feature type="transmembrane region" description="Helical" evidence="6">
    <location>
        <begin position="540"/>
        <end position="558"/>
    </location>
</feature>
<name>A0AAW2I1Y6_9NEOP</name>
<evidence type="ECO:0000259" key="7">
    <source>
        <dbReference type="PROSITE" id="PS50850"/>
    </source>
</evidence>
<feature type="transmembrane region" description="Helical" evidence="6">
    <location>
        <begin position="420"/>
        <end position="442"/>
    </location>
</feature>
<dbReference type="InterPro" id="IPR005828">
    <property type="entry name" value="MFS_sugar_transport-like"/>
</dbReference>
<dbReference type="PANTHER" id="PTHR24064">
    <property type="entry name" value="SOLUTE CARRIER FAMILY 22 MEMBER"/>
    <property type="match status" value="1"/>
</dbReference>
<feature type="region of interest" description="Disordered" evidence="5">
    <location>
        <begin position="569"/>
        <end position="598"/>
    </location>
</feature>
<proteinExistence type="predicted"/>
<evidence type="ECO:0000256" key="1">
    <source>
        <dbReference type="ARBA" id="ARBA00004141"/>
    </source>
</evidence>
<dbReference type="Pfam" id="PF00083">
    <property type="entry name" value="Sugar_tr"/>
    <property type="match status" value="1"/>
</dbReference>
<reference evidence="8" key="1">
    <citation type="journal article" date="2024" name="Gigascience">
        <title>Chromosome-level genome of the poultry shaft louse Menopon gallinae provides insight into the host-switching and adaptive evolution of parasitic lice.</title>
        <authorList>
            <person name="Xu Y."/>
            <person name="Ma L."/>
            <person name="Liu S."/>
            <person name="Liang Y."/>
            <person name="Liu Q."/>
            <person name="He Z."/>
            <person name="Tian L."/>
            <person name="Duan Y."/>
            <person name="Cai W."/>
            <person name="Li H."/>
            <person name="Song F."/>
        </authorList>
    </citation>
    <scope>NUCLEOTIDE SEQUENCE</scope>
    <source>
        <strain evidence="8">Cailab_2023a</strain>
    </source>
</reference>
<gene>
    <name evidence="8" type="ORF">PYX00_003792</name>
</gene>
<dbReference type="InterPro" id="IPR036259">
    <property type="entry name" value="MFS_trans_sf"/>
</dbReference>
<organism evidence="8">
    <name type="scientific">Menopon gallinae</name>
    <name type="common">poultry shaft louse</name>
    <dbReference type="NCBI Taxonomy" id="328185"/>
    <lineage>
        <taxon>Eukaryota</taxon>
        <taxon>Metazoa</taxon>
        <taxon>Ecdysozoa</taxon>
        <taxon>Arthropoda</taxon>
        <taxon>Hexapoda</taxon>
        <taxon>Insecta</taxon>
        <taxon>Pterygota</taxon>
        <taxon>Neoptera</taxon>
        <taxon>Paraneoptera</taxon>
        <taxon>Psocodea</taxon>
        <taxon>Troctomorpha</taxon>
        <taxon>Phthiraptera</taxon>
        <taxon>Amblycera</taxon>
        <taxon>Menoponidae</taxon>
        <taxon>Menopon</taxon>
    </lineage>
</organism>
<feature type="transmembrane region" description="Helical" evidence="6">
    <location>
        <begin position="274"/>
        <end position="294"/>
    </location>
</feature>
<dbReference type="CDD" id="cd17317">
    <property type="entry name" value="MFS_SLC22"/>
    <property type="match status" value="1"/>
</dbReference>
<keyword evidence="3 6" id="KW-1133">Transmembrane helix</keyword>
<feature type="transmembrane region" description="Helical" evidence="6">
    <location>
        <begin position="300"/>
        <end position="317"/>
    </location>
</feature>
<evidence type="ECO:0000256" key="5">
    <source>
        <dbReference type="SAM" id="MobiDB-lite"/>
    </source>
</evidence>
<protein>
    <recommendedName>
        <fullName evidence="7">Major facilitator superfamily (MFS) profile domain-containing protein</fullName>
    </recommendedName>
</protein>
<feature type="transmembrane region" description="Helical" evidence="6">
    <location>
        <begin position="217"/>
        <end position="237"/>
    </location>
</feature>
<evidence type="ECO:0000256" key="2">
    <source>
        <dbReference type="ARBA" id="ARBA00022692"/>
    </source>
</evidence>
<accession>A0AAW2I1Y6</accession>
<dbReference type="EMBL" id="JARGDH010000002">
    <property type="protein sequence ID" value="KAL0276169.1"/>
    <property type="molecule type" value="Genomic_DNA"/>
</dbReference>
<evidence type="ECO:0000256" key="6">
    <source>
        <dbReference type="SAM" id="Phobius"/>
    </source>
</evidence>
<dbReference type="InterPro" id="IPR020846">
    <property type="entry name" value="MFS_dom"/>
</dbReference>
<feature type="domain" description="Major facilitator superfamily (MFS) profile" evidence="7">
    <location>
        <begin position="104"/>
        <end position="565"/>
    </location>
</feature>
<dbReference type="GO" id="GO:0022857">
    <property type="term" value="F:transmembrane transporter activity"/>
    <property type="evidence" value="ECO:0007669"/>
    <property type="project" value="InterPro"/>
</dbReference>
<dbReference type="Gene3D" id="1.20.1250.20">
    <property type="entry name" value="MFS general substrate transporter like domains"/>
    <property type="match status" value="1"/>
</dbReference>
<comment type="caution">
    <text evidence="8">The sequence shown here is derived from an EMBL/GenBank/DDBJ whole genome shotgun (WGS) entry which is preliminary data.</text>
</comment>
<evidence type="ECO:0000256" key="4">
    <source>
        <dbReference type="ARBA" id="ARBA00023136"/>
    </source>
</evidence>
<sequence>MNECVPLQLDRLKEKFLFRAFFLRLPCLAFLPSDYFHPLLPRSLFHRPQSRSTARSRRRALRCYRLAALTSGHLQTKGNGMEERNANVISSAIGDFGRWQAAISVLVSLLKLPIAWFQLSIVFLAPLQDFWCEAPSPDVSLGDWRNETLNNCNANCSRYEFDTSVFKRTITSEWALVCEKSQLSNVVQMSFMFGALVGNVIFGIASDRFGRKTPLMTAIAIQAFSSFALSFVPWFWAFLLLRFILAISTGGTMITSFVLCVETIGGKWRTSIPILYQIPFGLANSIMAVMAYFLRDWRQLTLAMSTISMLFLSYWWLIPESPRWLLAVGEEEKAAKILEKAAKKNRLNPKEIATILSSRASPILNGTKPQERGPPPFLGLFKTRNLRRNTLSLFFNWFVAGLCAFGFSQFISFIGRNEDIFVNFTVGGLVTIPGTLLCIYVVKRFGRRKTIILSGIVYGITCMLVGAVPAGRFPHEWPKIVFAGIALVSMSITFPALYLYSGELLPTVARNGGLGASSMFARFGSMIAPFILSLNIYGEYVPLLIMGILPVLAVLLLIPMPDTKGCSLPDTLEEGENFGRKERGANGDARSYMQITQQ</sequence>
<feature type="transmembrane region" description="Helical" evidence="6">
    <location>
        <begin position="186"/>
        <end position="205"/>
    </location>
</feature>
<dbReference type="AlphaFoldDB" id="A0AAW2I1Y6"/>
<feature type="transmembrane region" description="Helical" evidence="6">
    <location>
        <begin position="512"/>
        <end position="534"/>
    </location>
</feature>